<keyword evidence="1" id="KW-0812">Transmembrane</keyword>
<organism evidence="2 3">
    <name type="scientific">Acrobeloides nanus</name>
    <dbReference type="NCBI Taxonomy" id="290746"/>
    <lineage>
        <taxon>Eukaryota</taxon>
        <taxon>Metazoa</taxon>
        <taxon>Ecdysozoa</taxon>
        <taxon>Nematoda</taxon>
        <taxon>Chromadorea</taxon>
        <taxon>Rhabditida</taxon>
        <taxon>Tylenchina</taxon>
        <taxon>Cephalobomorpha</taxon>
        <taxon>Cephaloboidea</taxon>
        <taxon>Cephalobidae</taxon>
        <taxon>Acrobeloides</taxon>
    </lineage>
</organism>
<protein>
    <submittedName>
        <fullName evidence="3">Uncharacterized protein</fullName>
    </submittedName>
</protein>
<name>A0A914DT73_9BILA</name>
<dbReference type="WBParaSite" id="ACRNAN_scaffold3989.g8978.t1">
    <property type="protein sequence ID" value="ACRNAN_scaffold3989.g8978.t1"/>
    <property type="gene ID" value="ACRNAN_scaffold3989.g8978"/>
</dbReference>
<dbReference type="Proteomes" id="UP000887540">
    <property type="component" value="Unplaced"/>
</dbReference>
<keyword evidence="1" id="KW-0472">Membrane</keyword>
<evidence type="ECO:0000313" key="2">
    <source>
        <dbReference type="Proteomes" id="UP000887540"/>
    </source>
</evidence>
<evidence type="ECO:0000256" key="1">
    <source>
        <dbReference type="SAM" id="Phobius"/>
    </source>
</evidence>
<feature type="transmembrane region" description="Helical" evidence="1">
    <location>
        <begin position="70"/>
        <end position="87"/>
    </location>
</feature>
<keyword evidence="1" id="KW-1133">Transmembrane helix</keyword>
<feature type="transmembrane region" description="Helical" evidence="1">
    <location>
        <begin position="21"/>
        <end position="50"/>
    </location>
</feature>
<accession>A0A914DT73</accession>
<reference evidence="3" key="1">
    <citation type="submission" date="2022-11" db="UniProtKB">
        <authorList>
            <consortium name="WormBaseParasite"/>
        </authorList>
    </citation>
    <scope>IDENTIFICATION</scope>
</reference>
<dbReference type="PANTHER" id="PTHR22718:SF11">
    <property type="entry name" value="7TM GPCR SERPENTINE RECEPTOR CLASS X (SRX) DOMAIN-CONTAINING PROTEIN"/>
    <property type="match status" value="1"/>
</dbReference>
<evidence type="ECO:0000313" key="3">
    <source>
        <dbReference type="WBParaSite" id="ACRNAN_scaffold3989.g8978.t1"/>
    </source>
</evidence>
<sequence>MLTIVFPKKTAFFTRSIVIKLSIGVFIVAYMMGTLTHFVLPCCRIYLWYVAYTTVYLDHDFNYVDWFVDLPLNLTSSTIAIICYGTVRTSRHRLE</sequence>
<keyword evidence="2" id="KW-1185">Reference proteome</keyword>
<dbReference type="AlphaFoldDB" id="A0A914DT73"/>
<dbReference type="PANTHER" id="PTHR22718">
    <property type="entry name" value="SERPENTINE RECEPTOR, CLASS X"/>
    <property type="match status" value="1"/>
</dbReference>
<proteinExistence type="predicted"/>